<dbReference type="EMBL" id="JBHSHB010000024">
    <property type="protein sequence ID" value="MFC4691294.1"/>
    <property type="molecule type" value="Genomic_DNA"/>
</dbReference>
<evidence type="ECO:0000259" key="1">
    <source>
        <dbReference type="Pfam" id="PF12728"/>
    </source>
</evidence>
<dbReference type="InterPro" id="IPR041657">
    <property type="entry name" value="HTH_17"/>
</dbReference>
<accession>A0ABV9LBL5</accession>
<name>A0ABV9LBL5_9FLAO</name>
<protein>
    <submittedName>
        <fullName evidence="2">Helix-turn-helix domain-containing protein</fullName>
    </submittedName>
</protein>
<comment type="caution">
    <text evidence="2">The sequence shown here is derived from an EMBL/GenBank/DDBJ whole genome shotgun (WGS) entry which is preliminary data.</text>
</comment>
<dbReference type="RefSeq" id="WP_380035001.1">
    <property type="nucleotide sequence ID" value="NZ_JBHSHB010000024.1"/>
</dbReference>
<gene>
    <name evidence="2" type="ORF">ACFO5T_12720</name>
</gene>
<sequence length="90" mass="10678">MNNPFDVIQSQINELKSLLHHHIRDKDQQRRTSHYSPAEIAKFYNKTPQTIRSYCSRGILKSVRIGRSYQIKHTTIFDENDNLIPLNRLK</sequence>
<dbReference type="Proteomes" id="UP001595878">
    <property type="component" value="Unassembled WGS sequence"/>
</dbReference>
<proteinExistence type="predicted"/>
<organism evidence="2 3">
    <name type="scientific">Dokdonia genika</name>
    <dbReference type="NCBI Taxonomy" id="308113"/>
    <lineage>
        <taxon>Bacteria</taxon>
        <taxon>Pseudomonadati</taxon>
        <taxon>Bacteroidota</taxon>
        <taxon>Flavobacteriia</taxon>
        <taxon>Flavobacteriales</taxon>
        <taxon>Flavobacteriaceae</taxon>
        <taxon>Dokdonia</taxon>
    </lineage>
</organism>
<feature type="domain" description="Helix-turn-helix" evidence="1">
    <location>
        <begin position="35"/>
        <end position="74"/>
    </location>
</feature>
<reference evidence="3" key="1">
    <citation type="journal article" date="2019" name="Int. J. Syst. Evol. Microbiol.">
        <title>The Global Catalogue of Microorganisms (GCM) 10K type strain sequencing project: providing services to taxonomists for standard genome sequencing and annotation.</title>
        <authorList>
            <consortium name="The Broad Institute Genomics Platform"/>
            <consortium name="The Broad Institute Genome Sequencing Center for Infectious Disease"/>
            <person name="Wu L."/>
            <person name="Ma J."/>
        </authorList>
    </citation>
    <scope>NUCLEOTIDE SEQUENCE [LARGE SCALE GENOMIC DNA]</scope>
    <source>
        <strain evidence="3">CGMCC 4.7427</strain>
    </source>
</reference>
<keyword evidence="3" id="KW-1185">Reference proteome</keyword>
<evidence type="ECO:0000313" key="2">
    <source>
        <dbReference type="EMBL" id="MFC4691294.1"/>
    </source>
</evidence>
<dbReference type="Pfam" id="PF12728">
    <property type="entry name" value="HTH_17"/>
    <property type="match status" value="1"/>
</dbReference>
<evidence type="ECO:0000313" key="3">
    <source>
        <dbReference type="Proteomes" id="UP001595878"/>
    </source>
</evidence>